<evidence type="ECO:0000256" key="2">
    <source>
        <dbReference type="ARBA" id="ARBA00022490"/>
    </source>
</evidence>
<dbReference type="PRINTS" id="PR00985">
    <property type="entry name" value="TRNASYNTHLEU"/>
</dbReference>
<dbReference type="PANTHER" id="PTHR43740">
    <property type="entry name" value="LEUCYL-TRNA SYNTHETASE"/>
    <property type="match status" value="1"/>
</dbReference>
<feature type="domain" description="Methionyl/Leucyl tRNA synthetase" evidence="13">
    <location>
        <begin position="39"/>
        <end position="170"/>
    </location>
</feature>
<dbReference type="FunFam" id="3.40.50.620:FF:000077">
    <property type="entry name" value="Leucine--tRNA ligase"/>
    <property type="match status" value="1"/>
</dbReference>
<accession>A0A1G8ZC33</accession>
<evidence type="ECO:0000256" key="6">
    <source>
        <dbReference type="ARBA" id="ARBA00022917"/>
    </source>
</evidence>
<evidence type="ECO:0000313" key="16">
    <source>
        <dbReference type="Proteomes" id="UP000199433"/>
    </source>
</evidence>
<keyword evidence="6 9" id="KW-0648">Protein biosynthesis</keyword>
<evidence type="ECO:0000256" key="8">
    <source>
        <dbReference type="ARBA" id="ARBA00047469"/>
    </source>
</evidence>
<dbReference type="OrthoDB" id="9810365at2"/>
<evidence type="ECO:0000259" key="14">
    <source>
        <dbReference type="Pfam" id="PF13603"/>
    </source>
</evidence>
<feature type="domain" description="Aminoacyl-tRNA synthetase class Ia" evidence="11">
    <location>
        <begin position="412"/>
        <end position="612"/>
    </location>
</feature>
<dbReference type="EC" id="6.1.1.4" evidence="9"/>
<dbReference type="InterPro" id="IPR009080">
    <property type="entry name" value="tRNAsynth_Ia_anticodon-bd"/>
</dbReference>
<dbReference type="PANTHER" id="PTHR43740:SF2">
    <property type="entry name" value="LEUCINE--TRNA LIGASE, MITOCHONDRIAL"/>
    <property type="match status" value="1"/>
</dbReference>
<dbReference type="FunFam" id="3.40.50.620:FF:000056">
    <property type="entry name" value="Leucine--tRNA ligase"/>
    <property type="match status" value="1"/>
</dbReference>
<keyword evidence="16" id="KW-1185">Reference proteome</keyword>
<evidence type="ECO:0000256" key="5">
    <source>
        <dbReference type="ARBA" id="ARBA00022840"/>
    </source>
</evidence>
<feature type="short sequence motif" description="'KMSKS' region" evidence="9">
    <location>
        <begin position="576"/>
        <end position="580"/>
    </location>
</feature>
<dbReference type="InterPro" id="IPR013155">
    <property type="entry name" value="M/V/L/I-tRNA-synth_anticd-bd"/>
</dbReference>
<dbReference type="RefSeq" id="WP_091266120.1">
    <property type="nucleotide sequence ID" value="NZ_FNFK01000013.1"/>
</dbReference>
<dbReference type="Pfam" id="PF08264">
    <property type="entry name" value="Anticodon_1"/>
    <property type="match status" value="1"/>
</dbReference>
<dbReference type="Gene3D" id="3.10.20.590">
    <property type="match status" value="1"/>
</dbReference>
<evidence type="ECO:0000313" key="15">
    <source>
        <dbReference type="EMBL" id="SDK11955.1"/>
    </source>
</evidence>
<dbReference type="AlphaFoldDB" id="A0A1G8ZC33"/>
<dbReference type="Gene3D" id="3.90.740.10">
    <property type="entry name" value="Valyl/Leucyl/Isoleucyl-tRNA synthetase, editing domain"/>
    <property type="match status" value="1"/>
</dbReference>
<dbReference type="PROSITE" id="PS00178">
    <property type="entry name" value="AA_TRNA_LIGASE_I"/>
    <property type="match status" value="1"/>
</dbReference>
<gene>
    <name evidence="9" type="primary">leuS</name>
    <name evidence="15" type="ORF">SAMN04488098_101336</name>
</gene>
<keyword evidence="2 9" id="KW-0963">Cytoplasm</keyword>
<dbReference type="Gene3D" id="3.40.50.620">
    <property type="entry name" value="HUPs"/>
    <property type="match status" value="2"/>
</dbReference>
<keyword evidence="7 9" id="KW-0030">Aminoacyl-tRNA synthetase</keyword>
<keyword evidence="4 9" id="KW-0547">Nucleotide-binding</keyword>
<comment type="similarity">
    <text evidence="1 9 10">Belongs to the class-I aminoacyl-tRNA synthetase family.</text>
</comment>
<evidence type="ECO:0000256" key="3">
    <source>
        <dbReference type="ARBA" id="ARBA00022598"/>
    </source>
</evidence>
<evidence type="ECO:0000259" key="11">
    <source>
        <dbReference type="Pfam" id="PF00133"/>
    </source>
</evidence>
<dbReference type="CDD" id="cd00812">
    <property type="entry name" value="LeuRS_core"/>
    <property type="match status" value="1"/>
</dbReference>
<dbReference type="SUPFAM" id="SSF47323">
    <property type="entry name" value="Anticodon-binding domain of a subclass of class I aminoacyl-tRNA synthetases"/>
    <property type="match status" value="1"/>
</dbReference>
<reference evidence="16" key="1">
    <citation type="submission" date="2016-10" db="EMBL/GenBank/DDBJ databases">
        <authorList>
            <person name="Varghese N."/>
            <person name="Submissions S."/>
        </authorList>
    </citation>
    <scope>NUCLEOTIDE SEQUENCE [LARGE SCALE GENOMIC DNA]</scope>
    <source>
        <strain evidence="16">DSM 19181</strain>
    </source>
</reference>
<dbReference type="GO" id="GO:0004823">
    <property type="term" value="F:leucine-tRNA ligase activity"/>
    <property type="evidence" value="ECO:0007669"/>
    <property type="project" value="UniProtKB-UniRule"/>
</dbReference>
<dbReference type="InterPro" id="IPR002302">
    <property type="entry name" value="Leu-tRNA-ligase"/>
</dbReference>
<dbReference type="FunFam" id="1.10.730.10:FF:000011">
    <property type="entry name" value="Leucine--tRNA ligase chloroplastic/mitochondrial"/>
    <property type="match status" value="1"/>
</dbReference>
<dbReference type="FunFam" id="3.10.20.590:FF:000001">
    <property type="entry name" value="Leucine--tRNA ligase"/>
    <property type="match status" value="1"/>
</dbReference>
<dbReference type="NCBIfam" id="TIGR00396">
    <property type="entry name" value="leuS_bact"/>
    <property type="match status" value="1"/>
</dbReference>
<comment type="subcellular location">
    <subcellularLocation>
        <location evidence="9">Cytoplasm</location>
    </subcellularLocation>
</comment>
<dbReference type="GO" id="GO:0002161">
    <property type="term" value="F:aminoacyl-tRNA deacylase activity"/>
    <property type="evidence" value="ECO:0007669"/>
    <property type="project" value="InterPro"/>
</dbReference>
<feature type="domain" description="Methionyl/Valyl/Leucyl/Isoleucyl-tRNA synthetase anticodon-binding" evidence="12">
    <location>
        <begin position="650"/>
        <end position="768"/>
    </location>
</feature>
<dbReference type="Gene3D" id="1.10.730.10">
    <property type="entry name" value="Isoleucyl-tRNA Synthetase, Domain 1"/>
    <property type="match status" value="1"/>
</dbReference>
<dbReference type="GO" id="GO:0006429">
    <property type="term" value="P:leucyl-tRNA aminoacylation"/>
    <property type="evidence" value="ECO:0007669"/>
    <property type="project" value="UniProtKB-UniRule"/>
</dbReference>
<dbReference type="InterPro" id="IPR025709">
    <property type="entry name" value="Leu_tRNA-synth_edit"/>
</dbReference>
<dbReference type="Pfam" id="PF00133">
    <property type="entry name" value="tRNA-synt_1"/>
    <property type="match status" value="1"/>
</dbReference>
<sequence length="805" mass="91796">MSFNHQTIEQKWQDSWEKNQTFRTTEDKNKDNFYALDMFPYPSGQGLHVGHPEGYTATDIISRMKRAQGFNVLHPMGWDAFGLPAEQYALDTGNDPAEFTEQNIQTFKRQIKSLGFSYDWDREINTTDPDYYKWTQWIFTKLYEKDLAYEAEVPVNWCPALGTVLANEEVIDGKSERGGHPVYRKPMKQWMLKITAYADRLLDDLEEVDWPEHIKDMQRNWIGKSEGAEITFGIKDSAESFTVFTTRPDTIYGATYAVLAPESDLVDKITSAEQKEAVDAYRTEANKKSDLERTDLNKNKTGVFTGAYAVNPVTNEEMPIWIADYVLASYGTGAIMAVPAHDERDYEFAKKYDLTIRPVIKGGDTDKEAYTGDGEHINSGILNGLNQEEATETIITYLEDNNIGESKTTYRLRDWLFARQRYWGEPIPVIHWEDGTTTTVPEEELPVTLPKTDEIRPSGTGESPLAVIEDWVNVVDEKTGMKGKRDTNTMPQWAGSSWYFLRFIDPKNPDQLADPEKLKQWLPVDLYIGGAEHAVLHLLYARFWHKFLYDLGLVPTKEPFQKLYNQGMILGENNEKMSKSKGNVVNPDVVVEEYGADTLRLYEMFMGPLDAAIAWSEDGLEGARKFLDRVWRLFIDEDGKVRDRITTYDDKSLEVVFHQTVKKVTEDYENLQFNTGISQLMVFINAAYKAEGLPLDYVKGFIKMLAPIAPHVSEELWAKVTGASESISYEEWPSYDETKLVTDEVTVVFQINGKVRSKAQVSKSITKDALEELALADSRIQEMLEGQTVRKVIVVPGKLVNIVAN</sequence>
<dbReference type="Pfam" id="PF13603">
    <property type="entry name" value="tRNA-synt_1_2"/>
    <property type="match status" value="1"/>
</dbReference>
<protein>
    <recommendedName>
        <fullName evidence="9">Leucine--tRNA ligase</fullName>
        <ecNumber evidence="9">6.1.1.4</ecNumber>
    </recommendedName>
    <alternativeName>
        <fullName evidence="9">Leucyl-tRNA synthetase</fullName>
        <shortName evidence="9">LeuRS</shortName>
    </alternativeName>
</protein>
<dbReference type="CDD" id="cd07958">
    <property type="entry name" value="Anticodon_Ia_Leu_BEm"/>
    <property type="match status" value="1"/>
</dbReference>
<dbReference type="Pfam" id="PF09334">
    <property type="entry name" value="tRNA-synt_1g"/>
    <property type="match status" value="1"/>
</dbReference>
<proteinExistence type="inferred from homology"/>
<evidence type="ECO:0000259" key="12">
    <source>
        <dbReference type="Pfam" id="PF08264"/>
    </source>
</evidence>
<dbReference type="GO" id="GO:0005524">
    <property type="term" value="F:ATP binding"/>
    <property type="evidence" value="ECO:0007669"/>
    <property type="project" value="UniProtKB-UniRule"/>
</dbReference>
<feature type="domain" description="Leucyl-tRNA synthetase editing" evidence="14">
    <location>
        <begin position="219"/>
        <end position="399"/>
    </location>
</feature>
<evidence type="ECO:0000256" key="4">
    <source>
        <dbReference type="ARBA" id="ARBA00022741"/>
    </source>
</evidence>
<dbReference type="STRING" id="426701.SAMN04488098_101336"/>
<evidence type="ECO:0000256" key="1">
    <source>
        <dbReference type="ARBA" id="ARBA00005594"/>
    </source>
</evidence>
<dbReference type="InterPro" id="IPR015413">
    <property type="entry name" value="Methionyl/Leucyl_tRNA_Synth"/>
</dbReference>
<dbReference type="SUPFAM" id="SSF50677">
    <property type="entry name" value="ValRS/IleRS/LeuRS editing domain"/>
    <property type="match status" value="1"/>
</dbReference>
<name>A0A1G8ZC33_9LACT</name>
<dbReference type="GO" id="GO:0005829">
    <property type="term" value="C:cytosol"/>
    <property type="evidence" value="ECO:0007669"/>
    <property type="project" value="TreeGrafter"/>
</dbReference>
<comment type="catalytic activity">
    <reaction evidence="8 9">
        <text>tRNA(Leu) + L-leucine + ATP = L-leucyl-tRNA(Leu) + AMP + diphosphate</text>
        <dbReference type="Rhea" id="RHEA:11688"/>
        <dbReference type="Rhea" id="RHEA-COMP:9613"/>
        <dbReference type="Rhea" id="RHEA-COMP:9622"/>
        <dbReference type="ChEBI" id="CHEBI:30616"/>
        <dbReference type="ChEBI" id="CHEBI:33019"/>
        <dbReference type="ChEBI" id="CHEBI:57427"/>
        <dbReference type="ChEBI" id="CHEBI:78442"/>
        <dbReference type="ChEBI" id="CHEBI:78494"/>
        <dbReference type="ChEBI" id="CHEBI:456215"/>
        <dbReference type="EC" id="6.1.1.4"/>
    </reaction>
</comment>
<dbReference type="InterPro" id="IPR014729">
    <property type="entry name" value="Rossmann-like_a/b/a_fold"/>
</dbReference>
<dbReference type="EMBL" id="FNFK01000013">
    <property type="protein sequence ID" value="SDK11955.1"/>
    <property type="molecule type" value="Genomic_DNA"/>
</dbReference>
<evidence type="ECO:0000256" key="10">
    <source>
        <dbReference type="RuleBase" id="RU363035"/>
    </source>
</evidence>
<evidence type="ECO:0000256" key="9">
    <source>
        <dbReference type="HAMAP-Rule" id="MF_00049"/>
    </source>
</evidence>
<dbReference type="HAMAP" id="MF_00049_B">
    <property type="entry name" value="Leu_tRNA_synth_B"/>
    <property type="match status" value="1"/>
</dbReference>
<organism evidence="15 16">
    <name type="scientific">Alkalibacterium thalassium</name>
    <dbReference type="NCBI Taxonomy" id="426701"/>
    <lineage>
        <taxon>Bacteria</taxon>
        <taxon>Bacillati</taxon>
        <taxon>Bacillota</taxon>
        <taxon>Bacilli</taxon>
        <taxon>Lactobacillales</taxon>
        <taxon>Carnobacteriaceae</taxon>
        <taxon>Alkalibacterium</taxon>
    </lineage>
</organism>
<feature type="binding site" evidence="9">
    <location>
        <position position="579"/>
    </location>
    <ligand>
        <name>ATP</name>
        <dbReference type="ChEBI" id="CHEBI:30616"/>
    </ligand>
</feature>
<dbReference type="InterPro" id="IPR002300">
    <property type="entry name" value="aa-tRNA-synth_Ia"/>
</dbReference>
<keyword evidence="5 9" id="KW-0067">ATP-binding</keyword>
<comment type="caution">
    <text evidence="9">Lacks conserved residue(s) required for the propagation of feature annotation.</text>
</comment>
<dbReference type="InterPro" id="IPR009008">
    <property type="entry name" value="Val/Leu/Ile-tRNA-synth_edit"/>
</dbReference>
<evidence type="ECO:0000256" key="7">
    <source>
        <dbReference type="ARBA" id="ARBA00023146"/>
    </source>
</evidence>
<dbReference type="Proteomes" id="UP000199433">
    <property type="component" value="Unassembled WGS sequence"/>
</dbReference>
<evidence type="ECO:0000259" key="13">
    <source>
        <dbReference type="Pfam" id="PF09334"/>
    </source>
</evidence>
<keyword evidence="3 9" id="KW-0436">Ligase</keyword>
<dbReference type="InterPro" id="IPR001412">
    <property type="entry name" value="aa-tRNA-synth_I_CS"/>
</dbReference>
<dbReference type="SUPFAM" id="SSF52374">
    <property type="entry name" value="Nucleotidylyl transferase"/>
    <property type="match status" value="1"/>
</dbReference>